<evidence type="ECO:0000313" key="6">
    <source>
        <dbReference type="Proteomes" id="UP000218327"/>
    </source>
</evidence>
<dbReference type="SUPFAM" id="SSF103088">
    <property type="entry name" value="OmpA-like"/>
    <property type="match status" value="1"/>
</dbReference>
<dbReference type="Proteomes" id="UP000218327">
    <property type="component" value="Unassembled WGS sequence"/>
</dbReference>
<feature type="coiled-coil region" evidence="2">
    <location>
        <begin position="82"/>
        <end position="116"/>
    </location>
</feature>
<keyword evidence="3" id="KW-0732">Signal</keyword>
<comment type="caution">
    <text evidence="5">The sequence shown here is derived from an EMBL/GenBank/DDBJ whole genome shotgun (WGS) entry which is preliminary data.</text>
</comment>
<feature type="signal peptide" evidence="3">
    <location>
        <begin position="1"/>
        <end position="20"/>
    </location>
</feature>
<dbReference type="InterPro" id="IPR006665">
    <property type="entry name" value="OmpA-like"/>
</dbReference>
<gene>
    <name evidence="5" type="ORF">COA96_09570</name>
</gene>
<accession>A0A2A5AYN4</accession>
<dbReference type="GO" id="GO:0016020">
    <property type="term" value="C:membrane"/>
    <property type="evidence" value="ECO:0007669"/>
    <property type="project" value="UniProtKB-UniRule"/>
</dbReference>
<reference evidence="6" key="1">
    <citation type="submission" date="2017-08" db="EMBL/GenBank/DDBJ databases">
        <title>A dynamic microbial community with high functional redundancy inhabits the cold, oxic subseafloor aquifer.</title>
        <authorList>
            <person name="Tully B.J."/>
            <person name="Wheat C.G."/>
            <person name="Glazer B.T."/>
            <person name="Huber J.A."/>
        </authorList>
    </citation>
    <scope>NUCLEOTIDE SEQUENCE [LARGE SCALE GENOMIC DNA]</scope>
</reference>
<dbReference type="InterPro" id="IPR022511">
    <property type="entry name" value="PdsO"/>
</dbReference>
<dbReference type="InterPro" id="IPR050330">
    <property type="entry name" value="Bact_OuterMem_StrucFunc"/>
</dbReference>
<protein>
    <recommendedName>
        <fullName evidence="4">OmpA-like domain-containing protein</fullName>
    </recommendedName>
</protein>
<dbReference type="Pfam" id="PF00691">
    <property type="entry name" value="OmpA"/>
    <property type="match status" value="1"/>
</dbReference>
<feature type="chain" id="PRO_5013037386" description="OmpA-like domain-containing protein" evidence="3">
    <location>
        <begin position="21"/>
        <end position="256"/>
    </location>
</feature>
<feature type="domain" description="OmpA-like" evidence="4">
    <location>
        <begin position="128"/>
        <end position="245"/>
    </location>
</feature>
<sequence length="256" mass="27634">MIKPISLLIIVSFIAGNAAADVSRADYQNPASAQETTGFLGGVVLGGLAGGPPGAIVGGALGALFGDGWRAREQVGDLQADLYASQLEVASAREEAQRLQRDYLLAQQALDNLNHQVTLTPVALPMLSTPCCDNTVLSVHFRSGSSNIESHYEEQLAGLIEIAKQMPTARVEITGYADRNGDAEANLKLSRERSNTVKNYFNSMGIQQSSIQTIAYGETRPLQTGQSFESDFFDRRVIIRLRDSSKQMLTQSPNGE</sequence>
<dbReference type="PANTHER" id="PTHR30329">
    <property type="entry name" value="STATOR ELEMENT OF FLAGELLAR MOTOR COMPLEX"/>
    <property type="match status" value="1"/>
</dbReference>
<organism evidence="5 6">
    <name type="scientific">SAR86 cluster bacterium</name>
    <dbReference type="NCBI Taxonomy" id="2030880"/>
    <lineage>
        <taxon>Bacteria</taxon>
        <taxon>Pseudomonadati</taxon>
        <taxon>Pseudomonadota</taxon>
        <taxon>Gammaproteobacteria</taxon>
        <taxon>SAR86 cluster</taxon>
    </lineage>
</organism>
<dbReference type="AlphaFoldDB" id="A0A2A5AYN4"/>
<dbReference type="Gene3D" id="3.30.1330.60">
    <property type="entry name" value="OmpA-like domain"/>
    <property type="match status" value="1"/>
</dbReference>
<name>A0A2A5AYN4_9GAMM</name>
<dbReference type="CDD" id="cd07185">
    <property type="entry name" value="OmpA_C-like"/>
    <property type="match status" value="1"/>
</dbReference>
<evidence type="ECO:0000259" key="4">
    <source>
        <dbReference type="PROSITE" id="PS51123"/>
    </source>
</evidence>
<keyword evidence="2" id="KW-0175">Coiled coil</keyword>
<proteinExistence type="predicted"/>
<dbReference type="EMBL" id="NVVJ01000027">
    <property type="protein sequence ID" value="PCJ24362.1"/>
    <property type="molecule type" value="Genomic_DNA"/>
</dbReference>
<evidence type="ECO:0000256" key="2">
    <source>
        <dbReference type="SAM" id="Coils"/>
    </source>
</evidence>
<evidence type="ECO:0000256" key="3">
    <source>
        <dbReference type="SAM" id="SignalP"/>
    </source>
</evidence>
<evidence type="ECO:0000256" key="1">
    <source>
        <dbReference type="PROSITE-ProRule" id="PRU00473"/>
    </source>
</evidence>
<dbReference type="PANTHER" id="PTHR30329:SF21">
    <property type="entry name" value="LIPOPROTEIN YIAD-RELATED"/>
    <property type="match status" value="1"/>
</dbReference>
<dbReference type="NCBIfam" id="TIGR03789">
    <property type="entry name" value="pdsO"/>
    <property type="match status" value="1"/>
</dbReference>
<dbReference type="PROSITE" id="PS51123">
    <property type="entry name" value="OMPA_2"/>
    <property type="match status" value="1"/>
</dbReference>
<keyword evidence="1" id="KW-0472">Membrane</keyword>
<evidence type="ECO:0000313" key="5">
    <source>
        <dbReference type="EMBL" id="PCJ24362.1"/>
    </source>
</evidence>
<dbReference type="InterPro" id="IPR036737">
    <property type="entry name" value="OmpA-like_sf"/>
</dbReference>